<dbReference type="PANTHER" id="PTHR12507">
    <property type="entry name" value="REDUCED GROWTH PHENOTYPE 1 RGP1, YEAST -RELATED"/>
    <property type="match status" value="1"/>
</dbReference>
<name>A0A4Z2DWL8_SCHJA</name>
<dbReference type="EMBL" id="SKCS01000015">
    <property type="protein sequence ID" value="TNN20953.1"/>
    <property type="molecule type" value="Genomic_DNA"/>
</dbReference>
<dbReference type="AlphaFoldDB" id="A0A4Z2DWL8"/>
<dbReference type="InterPro" id="IPR014848">
    <property type="entry name" value="Rgp1"/>
</dbReference>
<dbReference type="OrthoDB" id="1918at2759"/>
<keyword evidence="2" id="KW-1185">Reference proteome</keyword>
<sequence length="523" mass="59215">MSSSHTQSLNLVGKLDRLLYSGGDLVNCEVNFFMNSEKTAKEEDKWSVVGIVGCIIGQCKLENKQLTTQNQTSPKSLSFSTSDWKYSSNFNFDAVPSFTSTLESKSQLICIIPMHIKSTPDDIAKGSVKLSAYLSYNLSPSVRGTLFKFAYKVVVTVQVKYSNSESKTHIVQLPLRVLPSSTMYHSLRFQECDDMKGKFSRDMLNPFWIPDTRDKNSYFNFGFDGGFSKQTQKSITSLFEEKEVHTTKSAGQIYSALSHIVSQSENPDCSEHSSEDSNKVFVYPNSHSELIDLLARSPPANFVISTPRGHVGRLSFQRTLYCLDDEIRGYFNFNDAVVKCRNCVIRLESEERFMLHHENPFLLPGCKIKSRKNEIQNYSIGCLPLTKIGQPLCTNFQPLGVTQYTTWTDIKLNCISKLILPFTLPIPTNITPQFHSVSLTSPFISLDYRWRLHLEFELLSDSSKNDLSDHFNGKSCVKKSYGTIWTLPCNLKTEKFLWNIPIQLVHSNTSVIDSFGDAVKHST</sequence>
<evidence type="ECO:0000313" key="1">
    <source>
        <dbReference type="EMBL" id="TNN20953.1"/>
    </source>
</evidence>
<evidence type="ECO:0000313" key="2">
    <source>
        <dbReference type="Proteomes" id="UP000311919"/>
    </source>
</evidence>
<dbReference type="Pfam" id="PF08737">
    <property type="entry name" value="Rgp1"/>
    <property type="match status" value="1"/>
</dbReference>
<dbReference type="STRING" id="6182.A0A4Z2DWL8"/>
<organism evidence="1 2">
    <name type="scientific">Schistosoma japonicum</name>
    <name type="common">Blood fluke</name>
    <dbReference type="NCBI Taxonomy" id="6182"/>
    <lineage>
        <taxon>Eukaryota</taxon>
        <taxon>Metazoa</taxon>
        <taxon>Spiralia</taxon>
        <taxon>Lophotrochozoa</taxon>
        <taxon>Platyhelminthes</taxon>
        <taxon>Trematoda</taxon>
        <taxon>Digenea</taxon>
        <taxon>Strigeidida</taxon>
        <taxon>Schistosomatoidea</taxon>
        <taxon>Schistosomatidae</taxon>
        <taxon>Schistosoma</taxon>
    </lineage>
</organism>
<dbReference type="Proteomes" id="UP000311919">
    <property type="component" value="Unassembled WGS sequence"/>
</dbReference>
<gene>
    <name evidence="1" type="ORF">EWB00_001369</name>
</gene>
<comment type="caution">
    <text evidence="1">The sequence shown here is derived from an EMBL/GenBank/DDBJ whole genome shotgun (WGS) entry which is preliminary data.</text>
</comment>
<protein>
    <submittedName>
        <fullName evidence="1">RAB6A-GEF complex partner 2 isoform 1</fullName>
    </submittedName>
</protein>
<reference evidence="1 2" key="1">
    <citation type="submission" date="2019-03" db="EMBL/GenBank/DDBJ databases">
        <title>An improved genome assembly of the fluke Schistosoma japonicum.</title>
        <authorList>
            <person name="Hu W."/>
            <person name="Luo F."/>
            <person name="Yin M."/>
            <person name="Mo X."/>
            <person name="Sun C."/>
            <person name="Wu Q."/>
            <person name="Zhu B."/>
            <person name="Xiang M."/>
            <person name="Wang J."/>
            <person name="Wang Y."/>
            <person name="Zhang T."/>
            <person name="Xu B."/>
            <person name="Zheng H."/>
            <person name="Feng Z."/>
        </authorList>
    </citation>
    <scope>NUCLEOTIDE SEQUENCE [LARGE SCALE GENOMIC DNA]</scope>
    <source>
        <strain evidence="1">HuSjv2</strain>
        <tissue evidence="1">Worms</tissue>
    </source>
</reference>
<accession>A0A4Z2DWL8</accession>
<proteinExistence type="predicted"/>